<sequence length="106" mass="11540">MTSDCVGKQDGSIHCRLSECTELSKTGNSANLQLPRVNVTLYYLLLRMGIFDFQTSGSYLAARASQRVRELVPVGTGNSVVVTCVGNPRQPEAARRLQNRTLGQPA</sequence>
<name>A0A131YCN5_RHIAP</name>
<dbReference type="EMBL" id="GEDV01011508">
    <property type="protein sequence ID" value="JAP77049.1"/>
    <property type="molecule type" value="Transcribed_RNA"/>
</dbReference>
<accession>A0A131YCN5</accession>
<dbReference type="AlphaFoldDB" id="A0A131YCN5"/>
<reference evidence="1" key="1">
    <citation type="journal article" date="2016" name="Ticks Tick Borne Dis.">
        <title>De novo assembly and annotation of the salivary gland transcriptome of Rhipicephalus appendiculatus male and female ticks during blood feeding.</title>
        <authorList>
            <person name="de Castro M.H."/>
            <person name="de Klerk D."/>
            <person name="Pienaar R."/>
            <person name="Latif A.A."/>
            <person name="Rees D.J."/>
            <person name="Mans B.J."/>
        </authorList>
    </citation>
    <scope>NUCLEOTIDE SEQUENCE</scope>
    <source>
        <tissue evidence="1">Salivary glands</tissue>
    </source>
</reference>
<proteinExistence type="predicted"/>
<protein>
    <submittedName>
        <fullName evidence="1">Uncharacterized protein</fullName>
    </submittedName>
</protein>
<evidence type="ECO:0000313" key="1">
    <source>
        <dbReference type="EMBL" id="JAP77049.1"/>
    </source>
</evidence>
<organism evidence="1">
    <name type="scientific">Rhipicephalus appendiculatus</name>
    <name type="common">Brown ear tick</name>
    <dbReference type="NCBI Taxonomy" id="34631"/>
    <lineage>
        <taxon>Eukaryota</taxon>
        <taxon>Metazoa</taxon>
        <taxon>Ecdysozoa</taxon>
        <taxon>Arthropoda</taxon>
        <taxon>Chelicerata</taxon>
        <taxon>Arachnida</taxon>
        <taxon>Acari</taxon>
        <taxon>Parasitiformes</taxon>
        <taxon>Ixodida</taxon>
        <taxon>Ixodoidea</taxon>
        <taxon>Ixodidae</taxon>
        <taxon>Rhipicephalinae</taxon>
        <taxon>Rhipicephalus</taxon>
        <taxon>Rhipicephalus</taxon>
    </lineage>
</organism>